<accession>A0AAV8C0L3</accession>
<feature type="domain" description="BED-type" evidence="11">
    <location>
        <begin position="107"/>
        <end position="155"/>
    </location>
</feature>
<dbReference type="Pfam" id="PF02892">
    <property type="entry name" value="zf-BED"/>
    <property type="match status" value="2"/>
</dbReference>
<dbReference type="InterPro" id="IPR025525">
    <property type="entry name" value="hAT-like_transposase_RNase-H"/>
</dbReference>
<dbReference type="GO" id="GO:0003677">
    <property type="term" value="F:DNA binding"/>
    <property type="evidence" value="ECO:0007669"/>
    <property type="project" value="UniProtKB-KW"/>
</dbReference>
<dbReference type="GO" id="GO:0008270">
    <property type="term" value="F:zinc ion binding"/>
    <property type="evidence" value="ECO:0007669"/>
    <property type="project" value="UniProtKB-KW"/>
</dbReference>
<evidence type="ECO:0000256" key="9">
    <source>
        <dbReference type="ARBA" id="ARBA00023242"/>
    </source>
</evidence>
<dbReference type="Pfam" id="PF14372">
    <property type="entry name" value="hAT-like_RNase-H"/>
    <property type="match status" value="1"/>
</dbReference>
<dbReference type="GO" id="GO:0046983">
    <property type="term" value="F:protein dimerization activity"/>
    <property type="evidence" value="ECO:0007669"/>
    <property type="project" value="InterPro"/>
</dbReference>
<name>A0AAV8C0L3_9POAL</name>
<dbReference type="InterPro" id="IPR003656">
    <property type="entry name" value="Znf_BED"/>
</dbReference>
<dbReference type="SUPFAM" id="SSF53098">
    <property type="entry name" value="Ribonuclease H-like"/>
    <property type="match status" value="1"/>
</dbReference>
<dbReference type="Proteomes" id="UP001140206">
    <property type="component" value="Chromosome 5"/>
</dbReference>
<dbReference type="EMBL" id="JAMFTS010000005">
    <property type="protein sequence ID" value="KAJ4748945.1"/>
    <property type="molecule type" value="Genomic_DNA"/>
</dbReference>
<keyword evidence="6" id="KW-0805">Transcription regulation</keyword>
<keyword evidence="4 10" id="KW-0863">Zinc-finger</keyword>
<comment type="caution">
    <text evidence="12">The sequence shown here is derived from an EMBL/GenBank/DDBJ whole genome shotgun (WGS) entry which is preliminary data.</text>
</comment>
<dbReference type="InterPro" id="IPR008906">
    <property type="entry name" value="HATC_C_dom"/>
</dbReference>
<evidence type="ECO:0000256" key="7">
    <source>
        <dbReference type="ARBA" id="ARBA00023125"/>
    </source>
</evidence>
<keyword evidence="3" id="KW-0479">Metal-binding</keyword>
<evidence type="ECO:0000256" key="8">
    <source>
        <dbReference type="ARBA" id="ARBA00023163"/>
    </source>
</evidence>
<dbReference type="InterPro" id="IPR012337">
    <property type="entry name" value="RNaseH-like_sf"/>
</dbReference>
<evidence type="ECO:0000256" key="10">
    <source>
        <dbReference type="PROSITE-ProRule" id="PRU00027"/>
    </source>
</evidence>
<keyword evidence="5" id="KW-0862">Zinc</keyword>
<organism evidence="12 13">
    <name type="scientific">Rhynchospora pubera</name>
    <dbReference type="NCBI Taxonomy" id="906938"/>
    <lineage>
        <taxon>Eukaryota</taxon>
        <taxon>Viridiplantae</taxon>
        <taxon>Streptophyta</taxon>
        <taxon>Embryophyta</taxon>
        <taxon>Tracheophyta</taxon>
        <taxon>Spermatophyta</taxon>
        <taxon>Magnoliopsida</taxon>
        <taxon>Liliopsida</taxon>
        <taxon>Poales</taxon>
        <taxon>Cyperaceae</taxon>
        <taxon>Cyperoideae</taxon>
        <taxon>Rhynchosporeae</taxon>
        <taxon>Rhynchospora</taxon>
    </lineage>
</organism>
<evidence type="ECO:0000259" key="11">
    <source>
        <dbReference type="PROSITE" id="PS50808"/>
    </source>
</evidence>
<sequence length="732" mass="83945">MSTIERDHPPGYGSISNKRPKRKSEVWLHFDDSPDGERAICRYCGKSFCAKKNMGTSHLKRHIGICKKVSEDATNRTPIIDWEEDLVCNIGEDSESGEKSVSNMGQKRRSEVWDHFQKTPDCQSAICEHCGKILTSTKYSGTSHLKRHLEKCEKRSVGGMNQPVRVAYSEEDRDFGLNHEEHEGFSMGNIIQPLRVVAFNEEERDFGLNQQKHELQPLVKMAIMAKIPLLSSNDKKIWRSLLGPVNFETEVCGYYQNEKKKLAVQLKHLTSRVSFTCEITGEIKGYCSMTAFFIDDDFNLVKRLIGFKKLNDSGIVAGIESCISDWKLEDKVFTFTLAPGLDHSDVIDSLKAKYSSNMLFDGQYSHVPCCRTTVVDFIDHYIYSFVLKEGRKIREFFETLTSIPSRMSIFNKLAMEMGFPPLNEIWLEKYAEDLDSVVIMLKDVILYKDVFSQYVLTEIGQWHFTQANPCCINWKRVELAVQLIVPISDTVNGWSNCQYPTANLYFRSLLEIGAIISSLEKDISEIEVVHKSEAGENHFLDLKDAIVNHLSTCNVILFIACVLDPRFKLVFLEYCFEKIFESNQVKVKIYRIRECLRMFFDEYAQKEADKSFSLPKETTSIKQEDPSTNSTLMCHTTIIKEFSLYKKQVKKTTTQSELEEYLNEDVVDVGDASFDLLGWWKQNRLQYPVLARIARDILAMPIFPSSASAEQEPDPRLVDAVMCSKAWMFSGI</sequence>
<keyword evidence="8" id="KW-0804">Transcription</keyword>
<evidence type="ECO:0000313" key="12">
    <source>
        <dbReference type="EMBL" id="KAJ4748945.1"/>
    </source>
</evidence>
<keyword evidence="7" id="KW-0238">DNA-binding</keyword>
<comment type="subcellular location">
    <subcellularLocation>
        <location evidence="1">Nucleus</location>
    </subcellularLocation>
</comment>
<proteinExistence type="predicted"/>
<evidence type="ECO:0000256" key="1">
    <source>
        <dbReference type="ARBA" id="ARBA00004123"/>
    </source>
</evidence>
<dbReference type="SUPFAM" id="SSF57667">
    <property type="entry name" value="beta-beta-alpha zinc fingers"/>
    <property type="match status" value="2"/>
</dbReference>
<evidence type="ECO:0000256" key="2">
    <source>
        <dbReference type="ARBA" id="ARBA00011738"/>
    </source>
</evidence>
<keyword evidence="13" id="KW-1185">Reference proteome</keyword>
<dbReference type="SMART" id="SM00614">
    <property type="entry name" value="ZnF_BED"/>
    <property type="match status" value="2"/>
</dbReference>
<evidence type="ECO:0000256" key="4">
    <source>
        <dbReference type="ARBA" id="ARBA00022771"/>
    </source>
</evidence>
<dbReference type="AlphaFoldDB" id="A0AAV8C0L3"/>
<dbReference type="PANTHER" id="PTHR46481:SF10">
    <property type="entry name" value="ZINC FINGER BED DOMAIN-CONTAINING PROTEIN 39"/>
    <property type="match status" value="1"/>
</dbReference>
<protein>
    <submittedName>
        <fullName evidence="12">Zinc finger BED domain-containing protein RICESLEEPER 2</fullName>
    </submittedName>
</protein>
<evidence type="ECO:0000256" key="3">
    <source>
        <dbReference type="ARBA" id="ARBA00022723"/>
    </source>
</evidence>
<dbReference type="GO" id="GO:0005634">
    <property type="term" value="C:nucleus"/>
    <property type="evidence" value="ECO:0007669"/>
    <property type="project" value="UniProtKB-SubCell"/>
</dbReference>
<reference evidence="12" key="1">
    <citation type="submission" date="2022-08" db="EMBL/GenBank/DDBJ databases">
        <authorList>
            <person name="Marques A."/>
        </authorList>
    </citation>
    <scope>NUCLEOTIDE SEQUENCE</scope>
    <source>
        <strain evidence="12">RhyPub2mFocal</strain>
        <tissue evidence="12">Leaves</tissue>
    </source>
</reference>
<evidence type="ECO:0000256" key="5">
    <source>
        <dbReference type="ARBA" id="ARBA00022833"/>
    </source>
</evidence>
<feature type="domain" description="BED-type" evidence="11">
    <location>
        <begin position="21"/>
        <end position="77"/>
    </location>
</feature>
<dbReference type="InterPro" id="IPR052035">
    <property type="entry name" value="ZnF_BED_domain_contain"/>
</dbReference>
<evidence type="ECO:0000256" key="6">
    <source>
        <dbReference type="ARBA" id="ARBA00023015"/>
    </source>
</evidence>
<dbReference type="InterPro" id="IPR036236">
    <property type="entry name" value="Znf_C2H2_sf"/>
</dbReference>
<comment type="subunit">
    <text evidence="2">Homodimer.</text>
</comment>
<dbReference type="Pfam" id="PF05699">
    <property type="entry name" value="Dimer_Tnp_hAT"/>
    <property type="match status" value="1"/>
</dbReference>
<gene>
    <name evidence="12" type="ORF">LUZ62_083350</name>
</gene>
<dbReference type="PROSITE" id="PS50808">
    <property type="entry name" value="ZF_BED"/>
    <property type="match status" value="2"/>
</dbReference>
<keyword evidence="9" id="KW-0539">Nucleus</keyword>
<evidence type="ECO:0000313" key="13">
    <source>
        <dbReference type="Proteomes" id="UP001140206"/>
    </source>
</evidence>
<dbReference type="PANTHER" id="PTHR46481">
    <property type="entry name" value="ZINC FINGER BED DOMAIN-CONTAINING PROTEIN 4"/>
    <property type="match status" value="1"/>
</dbReference>